<name>A0ABU5VZD0_9BACT</name>
<dbReference type="Proteomes" id="UP001302274">
    <property type="component" value="Unassembled WGS sequence"/>
</dbReference>
<gene>
    <name evidence="1" type="ORF">SHI21_19525</name>
</gene>
<protein>
    <submittedName>
        <fullName evidence="1">Rrf2 family transcriptional regulator</fullName>
    </submittedName>
</protein>
<evidence type="ECO:0000313" key="1">
    <source>
        <dbReference type="EMBL" id="MEA9358436.1"/>
    </source>
</evidence>
<sequence length="139" mass="14897">MSSTNVQFSTGIHILVGLAAHYGNDVTSSSLASSVNAEPSFVRKVISKLVKAGLVESTRGKNGACSLAKSPKSITLLDIYQAIEAPQIFNIHTYPVQKSCTISCNIKGQLESTLGNVQKAMEKELSKITLDKITNEITQ</sequence>
<dbReference type="InterPro" id="IPR000944">
    <property type="entry name" value="Tscrpt_reg_Rrf2"/>
</dbReference>
<reference evidence="1 2" key="1">
    <citation type="submission" date="2023-11" db="EMBL/GenBank/DDBJ databases">
        <title>A Novel Polar Bacteriovorax (B. antarcticus) Isolated from the Biocrust in Antarctica.</title>
        <authorList>
            <person name="Mun W."/>
            <person name="Choi S.Y."/>
            <person name="Mitchell R.J."/>
        </authorList>
    </citation>
    <scope>NUCLEOTIDE SEQUENCE [LARGE SCALE GENOMIC DNA]</scope>
    <source>
        <strain evidence="1 2">PP10</strain>
    </source>
</reference>
<dbReference type="NCBIfam" id="TIGR00738">
    <property type="entry name" value="rrf2_super"/>
    <property type="match status" value="1"/>
</dbReference>
<dbReference type="RefSeq" id="WP_323578839.1">
    <property type="nucleotide sequence ID" value="NZ_JAYGJQ010000003.1"/>
</dbReference>
<dbReference type="EMBL" id="JAYGJQ010000003">
    <property type="protein sequence ID" value="MEA9358436.1"/>
    <property type="molecule type" value="Genomic_DNA"/>
</dbReference>
<dbReference type="PANTHER" id="PTHR33221:SF15">
    <property type="entry name" value="HTH-TYPE TRANSCRIPTIONAL REGULATOR YWGB-RELATED"/>
    <property type="match status" value="1"/>
</dbReference>
<dbReference type="InterPro" id="IPR036390">
    <property type="entry name" value="WH_DNA-bd_sf"/>
</dbReference>
<dbReference type="InterPro" id="IPR036388">
    <property type="entry name" value="WH-like_DNA-bd_sf"/>
</dbReference>
<dbReference type="SUPFAM" id="SSF46785">
    <property type="entry name" value="Winged helix' DNA-binding domain"/>
    <property type="match status" value="1"/>
</dbReference>
<comment type="caution">
    <text evidence="1">The sequence shown here is derived from an EMBL/GenBank/DDBJ whole genome shotgun (WGS) entry which is preliminary data.</text>
</comment>
<accession>A0ABU5VZD0</accession>
<dbReference type="Gene3D" id="1.10.10.10">
    <property type="entry name" value="Winged helix-like DNA-binding domain superfamily/Winged helix DNA-binding domain"/>
    <property type="match status" value="1"/>
</dbReference>
<dbReference type="PANTHER" id="PTHR33221">
    <property type="entry name" value="WINGED HELIX-TURN-HELIX TRANSCRIPTIONAL REGULATOR, RRF2 FAMILY"/>
    <property type="match status" value="1"/>
</dbReference>
<organism evidence="1 2">
    <name type="scientific">Bacteriovorax antarcticus</name>
    <dbReference type="NCBI Taxonomy" id="3088717"/>
    <lineage>
        <taxon>Bacteria</taxon>
        <taxon>Pseudomonadati</taxon>
        <taxon>Bdellovibrionota</taxon>
        <taxon>Bacteriovoracia</taxon>
        <taxon>Bacteriovoracales</taxon>
        <taxon>Bacteriovoracaceae</taxon>
        <taxon>Bacteriovorax</taxon>
    </lineage>
</organism>
<dbReference type="PROSITE" id="PS51197">
    <property type="entry name" value="HTH_RRF2_2"/>
    <property type="match status" value="1"/>
</dbReference>
<dbReference type="Pfam" id="PF02082">
    <property type="entry name" value="Rrf2"/>
    <property type="match status" value="1"/>
</dbReference>
<evidence type="ECO:0000313" key="2">
    <source>
        <dbReference type="Proteomes" id="UP001302274"/>
    </source>
</evidence>
<keyword evidence="2" id="KW-1185">Reference proteome</keyword>
<proteinExistence type="predicted"/>